<reference evidence="1" key="1">
    <citation type="journal article" date="2021" name="bioRxiv">
        <title>Whole Genome Assembly and Annotation of Northern Wild Rice, Zizania palustris L., Supports a Whole Genome Duplication in the Zizania Genus.</title>
        <authorList>
            <person name="Haas M."/>
            <person name="Kono T."/>
            <person name="Macchietto M."/>
            <person name="Millas R."/>
            <person name="McGilp L."/>
            <person name="Shao M."/>
            <person name="Duquette J."/>
            <person name="Hirsch C.N."/>
            <person name="Kimball J."/>
        </authorList>
    </citation>
    <scope>NUCLEOTIDE SEQUENCE</scope>
    <source>
        <tissue evidence="1">Fresh leaf tissue</tissue>
    </source>
</reference>
<dbReference type="Pfam" id="PF02586">
    <property type="entry name" value="SRAP"/>
    <property type="match status" value="1"/>
</dbReference>
<keyword evidence="2" id="KW-1185">Reference proteome</keyword>
<dbReference type="AlphaFoldDB" id="A0A8J5WJU4"/>
<accession>A0A8J5WJU4</accession>
<organism evidence="1 2">
    <name type="scientific">Zizania palustris</name>
    <name type="common">Northern wild rice</name>
    <dbReference type="NCBI Taxonomy" id="103762"/>
    <lineage>
        <taxon>Eukaryota</taxon>
        <taxon>Viridiplantae</taxon>
        <taxon>Streptophyta</taxon>
        <taxon>Embryophyta</taxon>
        <taxon>Tracheophyta</taxon>
        <taxon>Spermatophyta</taxon>
        <taxon>Magnoliopsida</taxon>
        <taxon>Liliopsida</taxon>
        <taxon>Poales</taxon>
        <taxon>Poaceae</taxon>
        <taxon>BOP clade</taxon>
        <taxon>Oryzoideae</taxon>
        <taxon>Oryzeae</taxon>
        <taxon>Zizaniinae</taxon>
        <taxon>Zizania</taxon>
    </lineage>
</organism>
<dbReference type="PANTHER" id="PTHR13604">
    <property type="entry name" value="DC12-RELATED"/>
    <property type="match status" value="1"/>
</dbReference>
<evidence type="ECO:0000313" key="1">
    <source>
        <dbReference type="EMBL" id="KAG8089694.1"/>
    </source>
</evidence>
<dbReference type="OrthoDB" id="2111841at2759"/>
<dbReference type="GO" id="GO:0003697">
    <property type="term" value="F:single-stranded DNA binding"/>
    <property type="evidence" value="ECO:0007669"/>
    <property type="project" value="InterPro"/>
</dbReference>
<dbReference type="GO" id="GO:0106300">
    <property type="term" value="P:protein-DNA covalent cross-linking repair"/>
    <property type="evidence" value="ECO:0007669"/>
    <property type="project" value="InterPro"/>
</dbReference>
<proteinExistence type="predicted"/>
<name>A0A8J5WJU4_ZIZPA</name>
<comment type="caution">
    <text evidence="1">The sequence shown here is derived from an EMBL/GenBank/DDBJ whole genome shotgun (WGS) entry which is preliminary data.</text>
</comment>
<dbReference type="Proteomes" id="UP000729402">
    <property type="component" value="Unassembled WGS sequence"/>
</dbReference>
<reference evidence="1" key="2">
    <citation type="submission" date="2021-02" db="EMBL/GenBank/DDBJ databases">
        <authorList>
            <person name="Kimball J.A."/>
            <person name="Haas M.W."/>
            <person name="Macchietto M."/>
            <person name="Kono T."/>
            <person name="Duquette J."/>
            <person name="Shao M."/>
        </authorList>
    </citation>
    <scope>NUCLEOTIDE SEQUENCE</scope>
    <source>
        <tissue evidence="1">Fresh leaf tissue</tissue>
    </source>
</reference>
<sequence>MCGRVRCNLSPAQAARAFGFSTTTSAAGGGGDGGGGGGGDASAVPMLRMDRYRPSYNVSPGAYLPVGTVRAVVPECDGGRGDANGEGPVIECMKWGLVPSFTGKTEKPDHFRMFNARSESIKEKASFRRLIPKNRCLVAVEGFYEWKKDGSKKQPYYIHLQDQRPLVFAALFDMWANSEGETIHTFTILTTRASTSLKWLHDRMPVILGDKDSINTWLNSSSVELEEITIPYKGTDLVWYPVTAAMGKTSFDGPECIKEVRPSEKPISAFFTRKPASPYCPVKSEKIALEIAETTAFRPAKEECFEPGENQSEQIYQEQTEVKQDESTIVKGEHITLHHDDDKAGTIKHEVAIFTDEAIRNQDVLSMKRKTGDTEVKLEIMVENTGGTPFVPVKKKKKGPKAASDGQASLFSYFAK</sequence>
<evidence type="ECO:0008006" key="3">
    <source>
        <dbReference type="Google" id="ProtNLM"/>
    </source>
</evidence>
<evidence type="ECO:0000313" key="2">
    <source>
        <dbReference type="Proteomes" id="UP000729402"/>
    </source>
</evidence>
<gene>
    <name evidence="1" type="ORF">GUJ93_ZPchr0011g27717</name>
</gene>
<dbReference type="PANTHER" id="PTHR13604:SF0">
    <property type="entry name" value="ABASIC SITE PROCESSING PROTEIN HMCES"/>
    <property type="match status" value="1"/>
</dbReference>
<protein>
    <recommendedName>
        <fullName evidence="3">Embryonic stem cell-specific 5-hydroxymethylcytosine-binding protein</fullName>
    </recommendedName>
</protein>
<dbReference type="EMBL" id="JAAALK010000081">
    <property type="protein sequence ID" value="KAG8089694.1"/>
    <property type="molecule type" value="Genomic_DNA"/>
</dbReference>
<dbReference type="InterPro" id="IPR003738">
    <property type="entry name" value="SRAP"/>
</dbReference>